<dbReference type="AlphaFoldDB" id="G8BTS5"/>
<keyword evidence="8" id="KW-1185">Reference proteome</keyword>
<dbReference type="HOGENOM" id="CLU_031576_0_0_1"/>
<dbReference type="InterPro" id="IPR050121">
    <property type="entry name" value="Cytochrome_P450_monoxygenase"/>
</dbReference>
<dbReference type="GO" id="GO:0003959">
    <property type="term" value="F:NADPH dehydrogenase activity"/>
    <property type="evidence" value="ECO:0007669"/>
    <property type="project" value="EnsemblFungi"/>
</dbReference>
<dbReference type="Proteomes" id="UP000005666">
    <property type="component" value="Chromosome 5"/>
</dbReference>
<evidence type="ECO:0000313" key="7">
    <source>
        <dbReference type="EMBL" id="CCE63303.1"/>
    </source>
</evidence>
<organism evidence="7 8">
    <name type="scientific">Tetrapisispora phaffii (strain ATCC 24235 / CBS 4417 / NBRC 1672 / NRRL Y-8282 / UCD 70-5)</name>
    <name type="common">Yeast</name>
    <name type="synonym">Fabospora phaffii</name>
    <dbReference type="NCBI Taxonomy" id="1071381"/>
    <lineage>
        <taxon>Eukaryota</taxon>
        <taxon>Fungi</taxon>
        <taxon>Dikarya</taxon>
        <taxon>Ascomycota</taxon>
        <taxon>Saccharomycotina</taxon>
        <taxon>Saccharomycetes</taxon>
        <taxon>Saccharomycetales</taxon>
        <taxon>Saccharomycetaceae</taxon>
        <taxon>Tetrapisispora</taxon>
    </lineage>
</organism>
<dbReference type="GO" id="GO:0005506">
    <property type="term" value="F:iron ion binding"/>
    <property type="evidence" value="ECO:0007669"/>
    <property type="project" value="InterPro"/>
</dbReference>
<dbReference type="Gene3D" id="1.10.630.10">
    <property type="entry name" value="Cytochrome P450"/>
    <property type="match status" value="1"/>
</dbReference>
<dbReference type="InterPro" id="IPR001128">
    <property type="entry name" value="Cyt_P450"/>
</dbReference>
<comment type="cofactor">
    <cofactor evidence="1 4">
        <name>heme</name>
        <dbReference type="ChEBI" id="CHEBI:30413"/>
    </cofactor>
</comment>
<dbReference type="GO" id="GO:0030476">
    <property type="term" value="P:ascospore wall assembly"/>
    <property type="evidence" value="ECO:0007669"/>
    <property type="project" value="EnsemblFungi"/>
</dbReference>
<dbReference type="InterPro" id="IPR036396">
    <property type="entry name" value="Cyt_P450_sf"/>
</dbReference>
<sequence>MIDHITGTATVLIASLIFLFLFKIYMPPLDFPRNIPTIPFYVQFLPTLFRIDQVDVYNMYIRESMEKYGAVKFFFGSRWNILVSKPEYLKQMFKNEDTFAKSGNQRKIPYSLIAAYTGDNVISAHGDNWKLYRSSITNGLQHYDGTPMVSNAILFCSLIKKSINSTEGTVTVGPLIQKLTLANISQIVLGFDFGTLSKEHSTIHDNLLKNKKKIFNPLFLTFPFLDLLNLPQRKTGFQEVNKFREELVATVEQELINNYKFEQTTFAASDLIRAYNNEQLNFKQLADNLTILLVAGHENPQLALTSIFYYFGKYADTWQKRIREEVSKVSEINELYNLPLLNAFIYETLRILPPLNIIINRCTTETSQLGPNIVIPKNTYVGYHNFGTTHDKNVWGLRCEEFDPYRWGCDILEIKTNWKHAKNLCKLPTFHGGKRACLGEKFANQELIITLAESLKRFEWVINNDCSQKMTPGGPLCPADLKLKFKCLDKD</sequence>
<dbReference type="CDD" id="cd11070">
    <property type="entry name" value="CYP56-like"/>
    <property type="match status" value="1"/>
</dbReference>
<keyword evidence="6" id="KW-0472">Membrane</keyword>
<dbReference type="SUPFAM" id="SSF48264">
    <property type="entry name" value="Cytochrome P450"/>
    <property type="match status" value="1"/>
</dbReference>
<dbReference type="FunFam" id="1.10.630.10:FF:000106">
    <property type="entry name" value="Cytochrome P450-DIT2"/>
    <property type="match status" value="1"/>
</dbReference>
<evidence type="ECO:0000256" key="2">
    <source>
        <dbReference type="ARBA" id="ARBA00022723"/>
    </source>
</evidence>
<keyword evidence="5" id="KW-0560">Oxidoreductase</keyword>
<dbReference type="OMA" id="FFGSRWN"/>
<name>G8BTS5_TETPH</name>
<keyword evidence="5" id="KW-0503">Monooxygenase</keyword>
<comment type="similarity">
    <text evidence="5">Belongs to the cytochrome P450 family.</text>
</comment>
<dbReference type="RefSeq" id="XP_003685737.1">
    <property type="nucleotide sequence ID" value="XM_003685689.1"/>
</dbReference>
<protein>
    <recommendedName>
        <fullName evidence="9">Dit2p</fullName>
    </recommendedName>
</protein>
<dbReference type="PANTHER" id="PTHR24305">
    <property type="entry name" value="CYTOCHROME P450"/>
    <property type="match status" value="1"/>
</dbReference>
<keyword evidence="4 5" id="KW-0349">Heme</keyword>
<dbReference type="OrthoDB" id="1470350at2759"/>
<feature type="binding site" description="axial binding residue" evidence="4">
    <location>
        <position position="437"/>
    </location>
    <ligand>
        <name>heme</name>
        <dbReference type="ChEBI" id="CHEBI:30413"/>
    </ligand>
    <ligandPart>
        <name>Fe</name>
        <dbReference type="ChEBI" id="CHEBI:18248"/>
    </ligandPart>
</feature>
<dbReference type="eggNOG" id="KOG0157">
    <property type="taxonomic scope" value="Eukaryota"/>
</dbReference>
<evidence type="ECO:0000256" key="3">
    <source>
        <dbReference type="ARBA" id="ARBA00023004"/>
    </source>
</evidence>
<reference evidence="7 8" key="1">
    <citation type="journal article" date="2011" name="Proc. Natl. Acad. Sci. U.S.A.">
        <title>Evolutionary erosion of yeast sex chromosomes by mating-type switching accidents.</title>
        <authorList>
            <person name="Gordon J.L."/>
            <person name="Armisen D."/>
            <person name="Proux-Wera E."/>
            <person name="Oheigeartaigh S.S."/>
            <person name="Byrne K.P."/>
            <person name="Wolfe K.H."/>
        </authorList>
    </citation>
    <scope>NUCLEOTIDE SEQUENCE [LARGE SCALE GENOMIC DNA]</scope>
    <source>
        <strain evidence="8">ATCC 24235 / CBS 4417 / NBRC 1672 / NRRL Y-8282 / UCD 70-5</strain>
    </source>
</reference>
<dbReference type="InterPro" id="IPR017972">
    <property type="entry name" value="Cyt_P450_CS"/>
</dbReference>
<feature type="transmembrane region" description="Helical" evidence="6">
    <location>
        <begin position="7"/>
        <end position="26"/>
    </location>
</feature>
<accession>G8BTS5</accession>
<proteinExistence type="inferred from homology"/>
<dbReference type="PANTHER" id="PTHR24305:SF223">
    <property type="entry name" value="CYTOCHROME P450-DIT2"/>
    <property type="match status" value="1"/>
</dbReference>
<dbReference type="Pfam" id="PF00067">
    <property type="entry name" value="p450"/>
    <property type="match status" value="1"/>
</dbReference>
<dbReference type="PRINTS" id="PR00463">
    <property type="entry name" value="EP450I"/>
</dbReference>
<keyword evidence="3 4" id="KW-0408">Iron</keyword>
<dbReference type="GO" id="GO:0005783">
    <property type="term" value="C:endoplasmic reticulum"/>
    <property type="evidence" value="ECO:0007669"/>
    <property type="project" value="EnsemblFungi"/>
</dbReference>
<dbReference type="GO" id="GO:0004497">
    <property type="term" value="F:monooxygenase activity"/>
    <property type="evidence" value="ECO:0007669"/>
    <property type="project" value="UniProtKB-KW"/>
</dbReference>
<dbReference type="EMBL" id="HE612860">
    <property type="protein sequence ID" value="CCE63303.1"/>
    <property type="molecule type" value="Genomic_DNA"/>
</dbReference>
<keyword evidence="6" id="KW-1133">Transmembrane helix</keyword>
<dbReference type="KEGG" id="tpf:TPHA_0E02110"/>
<keyword evidence="2 4" id="KW-0479">Metal-binding</keyword>
<evidence type="ECO:0000256" key="5">
    <source>
        <dbReference type="RuleBase" id="RU000461"/>
    </source>
</evidence>
<dbReference type="STRING" id="1071381.G8BTS5"/>
<dbReference type="PROSITE" id="PS00086">
    <property type="entry name" value="CYTOCHROME_P450"/>
    <property type="match status" value="1"/>
</dbReference>
<dbReference type="GO" id="GO:0016705">
    <property type="term" value="F:oxidoreductase activity, acting on paired donors, with incorporation or reduction of molecular oxygen"/>
    <property type="evidence" value="ECO:0007669"/>
    <property type="project" value="InterPro"/>
</dbReference>
<dbReference type="InterPro" id="IPR002401">
    <property type="entry name" value="Cyt_P450_E_grp-I"/>
</dbReference>
<evidence type="ECO:0000256" key="6">
    <source>
        <dbReference type="SAM" id="Phobius"/>
    </source>
</evidence>
<evidence type="ECO:0000256" key="4">
    <source>
        <dbReference type="PIRSR" id="PIRSR602401-1"/>
    </source>
</evidence>
<keyword evidence="6" id="KW-0812">Transmembrane</keyword>
<dbReference type="GO" id="GO:0020037">
    <property type="term" value="F:heme binding"/>
    <property type="evidence" value="ECO:0007669"/>
    <property type="project" value="InterPro"/>
</dbReference>
<evidence type="ECO:0000256" key="1">
    <source>
        <dbReference type="ARBA" id="ARBA00001971"/>
    </source>
</evidence>
<dbReference type="GeneID" id="11531466"/>
<evidence type="ECO:0008006" key="9">
    <source>
        <dbReference type="Google" id="ProtNLM"/>
    </source>
</evidence>
<evidence type="ECO:0000313" key="8">
    <source>
        <dbReference type="Proteomes" id="UP000005666"/>
    </source>
</evidence>
<gene>
    <name evidence="7" type="primary">TPHA0E02110</name>
    <name evidence="7" type="ordered locus">TPHA_0E02110</name>
</gene>